<dbReference type="InterPro" id="IPR024370">
    <property type="entry name" value="PBP_domain"/>
</dbReference>
<feature type="chain" id="PRO_5027150670" description="Phosphate-binding protein" evidence="4">
    <location>
        <begin position="28"/>
        <end position="348"/>
    </location>
</feature>
<keyword evidence="7" id="KW-1185">Reference proteome</keyword>
<sequence>MTPRLLKLPSSLKTFVLALGTATLLLACSQNQTQQVKQTKPILIDGSSTVYPITAAIVKEYNAQSPADDLDVKVDFSGTGGGFRKFCAGETDISNASRPILKQEMEVCKKNNISYLELPVAFDVLTIVVNPKNTWANDITVAELKKLWEPQAEGKIKTWNQIRASWPNQPINLYGPGKDSGTFDYFTAAVVGEEKASRNDYQASEDDEIIARGVINDPNALGYFGYAYYQERPGDLKALAVDNQKGSGPIIPSSNATEIEKYRPLTRPLFIYVNAVAAQDNPAMNDFLDFYMQKAPKVVQNVGYIAFDPEDYTKLYRNFHKTKVGTVFGGKSEFNLTLDEVLTKRAEY</sequence>
<keyword evidence="4" id="KW-0592">Phosphate transport</keyword>
<dbReference type="InterPro" id="IPR050811">
    <property type="entry name" value="Phosphate_ABC_transporter"/>
</dbReference>
<dbReference type="InterPro" id="IPR011862">
    <property type="entry name" value="Phos-bd"/>
</dbReference>
<dbReference type="GO" id="GO:0042301">
    <property type="term" value="F:phosphate ion binding"/>
    <property type="evidence" value="ECO:0007669"/>
    <property type="project" value="UniProtKB-UniRule"/>
</dbReference>
<dbReference type="eggNOG" id="COG0226">
    <property type="taxonomic scope" value="Bacteria"/>
</dbReference>
<evidence type="ECO:0000256" key="3">
    <source>
        <dbReference type="ARBA" id="ARBA00022729"/>
    </source>
</evidence>
<dbReference type="RefSeq" id="WP_052369453.1">
    <property type="nucleotide sequence ID" value="NZ_CM002803.1"/>
</dbReference>
<keyword evidence="3 4" id="KW-0732">Signal</keyword>
<evidence type="ECO:0000259" key="5">
    <source>
        <dbReference type="Pfam" id="PF12849"/>
    </source>
</evidence>
<dbReference type="EMBL" id="CM002803">
    <property type="protein sequence ID" value="KEI66659.1"/>
    <property type="molecule type" value="Genomic_DNA"/>
</dbReference>
<comment type="function">
    <text evidence="4">Involved in the system for phosphate transport across the cytoplasmic membrane.</text>
</comment>
<feature type="signal peptide" evidence="4">
    <location>
        <begin position="1"/>
        <end position="27"/>
    </location>
</feature>
<dbReference type="PANTHER" id="PTHR30570">
    <property type="entry name" value="PERIPLASMIC PHOSPHATE BINDING COMPONENT OF PHOSPHATE ABC TRANSPORTER"/>
    <property type="match status" value="1"/>
</dbReference>
<gene>
    <name evidence="6" type="primary">pstS</name>
    <name evidence="6" type="ORF">A19Y_1649</name>
</gene>
<evidence type="ECO:0000256" key="4">
    <source>
        <dbReference type="RuleBase" id="RU367119"/>
    </source>
</evidence>
<dbReference type="STRING" id="388467.A19Y_1649"/>
<dbReference type="SUPFAM" id="SSF53850">
    <property type="entry name" value="Periplasmic binding protein-like II"/>
    <property type="match status" value="1"/>
</dbReference>
<dbReference type="CDD" id="cd13654">
    <property type="entry name" value="PBP2_phosphate_like_2"/>
    <property type="match status" value="1"/>
</dbReference>
<dbReference type="PROSITE" id="PS51257">
    <property type="entry name" value="PROKAR_LIPOPROTEIN"/>
    <property type="match status" value="1"/>
</dbReference>
<evidence type="ECO:0000256" key="2">
    <source>
        <dbReference type="ARBA" id="ARBA00022448"/>
    </source>
</evidence>
<organism evidence="6 7">
    <name type="scientific">Planktothrix agardhii (strain NIVA-CYA 126/8)</name>
    <dbReference type="NCBI Taxonomy" id="388467"/>
    <lineage>
        <taxon>Bacteria</taxon>
        <taxon>Bacillati</taxon>
        <taxon>Cyanobacteriota</taxon>
        <taxon>Cyanophyceae</taxon>
        <taxon>Oscillatoriophycideae</taxon>
        <taxon>Oscillatoriales</taxon>
        <taxon>Microcoleaceae</taxon>
        <taxon>Planktothrix</taxon>
    </lineage>
</organism>
<accession>A0A073CEB9</accession>
<reference evidence="6 7" key="1">
    <citation type="journal article" date="2014" name="Appl. Environ. Microbiol.">
        <title>Elucidation of insertion elements encoded on plasmids and in vitro construction of shuttle vectors from the toxic cyanobacterium Planktothrix.</title>
        <authorList>
            <person name="Christiansen G."/>
            <person name="Goesmann A."/>
            <person name="Kurmayer R."/>
        </authorList>
    </citation>
    <scope>NUCLEOTIDE SEQUENCE [LARGE SCALE GENOMIC DNA]</scope>
    <source>
        <strain evidence="6 7">NIVA-CYA 126/8</strain>
    </source>
</reference>
<keyword evidence="2 4" id="KW-0813">Transport</keyword>
<evidence type="ECO:0000313" key="6">
    <source>
        <dbReference type="EMBL" id="KEI66659.1"/>
    </source>
</evidence>
<dbReference type="NCBIfam" id="TIGR02136">
    <property type="entry name" value="ptsS_2"/>
    <property type="match status" value="1"/>
</dbReference>
<evidence type="ECO:0000256" key="1">
    <source>
        <dbReference type="ARBA" id="ARBA00008725"/>
    </source>
</evidence>
<dbReference type="PATRIC" id="fig|388467.6.peg.1586"/>
<dbReference type="GeneID" id="77289819"/>
<dbReference type="Proteomes" id="UP000027395">
    <property type="component" value="Chromosome"/>
</dbReference>
<evidence type="ECO:0000313" key="7">
    <source>
        <dbReference type="Proteomes" id="UP000027395"/>
    </source>
</evidence>
<feature type="domain" description="PBP" evidence="5">
    <location>
        <begin position="37"/>
        <end position="292"/>
    </location>
</feature>
<comment type="similarity">
    <text evidence="1 4">Belongs to the PstS family.</text>
</comment>
<protein>
    <recommendedName>
        <fullName evidence="4">Phosphate-binding protein</fullName>
    </recommendedName>
</protein>
<dbReference type="HOGENOM" id="CLU_026228_1_0_3"/>
<dbReference type="GO" id="GO:0006817">
    <property type="term" value="P:phosphate ion transport"/>
    <property type="evidence" value="ECO:0007669"/>
    <property type="project" value="UniProtKB-UniRule"/>
</dbReference>
<dbReference type="AlphaFoldDB" id="A0A073CEB9"/>
<dbReference type="PANTHER" id="PTHR30570:SF1">
    <property type="entry name" value="PHOSPHATE-BINDING PROTEIN PSTS"/>
    <property type="match status" value="1"/>
</dbReference>
<dbReference type="Gene3D" id="3.40.190.10">
    <property type="entry name" value="Periplasmic binding protein-like II"/>
    <property type="match status" value="2"/>
</dbReference>
<proteinExistence type="inferred from homology"/>
<name>A0A073CEB9_PLAA1</name>
<dbReference type="Pfam" id="PF12849">
    <property type="entry name" value="PBP_like_2"/>
    <property type="match status" value="1"/>
</dbReference>